<accession>E9SAC8</accession>
<evidence type="ECO:0000313" key="3">
    <source>
        <dbReference type="Proteomes" id="UP000004259"/>
    </source>
</evidence>
<evidence type="ECO:0000259" key="1">
    <source>
        <dbReference type="Pfam" id="PF04754"/>
    </source>
</evidence>
<dbReference type="RefSeq" id="WP_002848094.1">
    <property type="nucleotide sequence ID" value="NZ_ADKM02000055.1"/>
</dbReference>
<dbReference type="EMBL" id="ADKM02000055">
    <property type="protein sequence ID" value="EGC03761.1"/>
    <property type="molecule type" value="Genomic_DNA"/>
</dbReference>
<dbReference type="eggNOG" id="COG5464">
    <property type="taxonomic scope" value="Bacteria"/>
</dbReference>
<dbReference type="Proteomes" id="UP000004259">
    <property type="component" value="Unassembled WGS sequence"/>
</dbReference>
<proteinExistence type="predicted"/>
<comment type="caution">
    <text evidence="2">The sequence shown here is derived from an EMBL/GenBank/DDBJ whole genome shotgun (WGS) entry which is preliminary data.</text>
</comment>
<dbReference type="AlphaFoldDB" id="E9SAC8"/>
<gene>
    <name evidence="2" type="ORF">CUS_4370</name>
</gene>
<reference evidence="2 3" key="1">
    <citation type="submission" date="2011-02" db="EMBL/GenBank/DDBJ databases">
        <authorList>
            <person name="Nelson K.E."/>
            <person name="Sutton G."/>
            <person name="Torralba M."/>
            <person name="Durkin S."/>
            <person name="Harkins D."/>
            <person name="Montgomery R."/>
            <person name="Ziemer C."/>
            <person name="Klaassens E."/>
            <person name="Ocuiv P."/>
            <person name="Morrison M."/>
        </authorList>
    </citation>
    <scope>NUCLEOTIDE SEQUENCE [LARGE SCALE GENOMIC DNA]</scope>
    <source>
        <strain evidence="2 3">8</strain>
    </source>
</reference>
<dbReference type="STRING" id="246199.CUS_4370"/>
<feature type="domain" description="Transposase (putative) YhgA-like" evidence="1">
    <location>
        <begin position="105"/>
        <end position="208"/>
    </location>
</feature>
<evidence type="ECO:0000313" key="2">
    <source>
        <dbReference type="EMBL" id="EGC03761.1"/>
    </source>
</evidence>
<organism evidence="2 3">
    <name type="scientific">Ruminococcus albus 8</name>
    <dbReference type="NCBI Taxonomy" id="246199"/>
    <lineage>
        <taxon>Bacteria</taxon>
        <taxon>Bacillati</taxon>
        <taxon>Bacillota</taxon>
        <taxon>Clostridia</taxon>
        <taxon>Eubacteriales</taxon>
        <taxon>Oscillospiraceae</taxon>
        <taxon>Ruminococcus</taxon>
    </lineage>
</organism>
<protein>
    <recommendedName>
        <fullName evidence="1">Transposase (putative) YhgA-like domain-containing protein</fullName>
    </recommendedName>
</protein>
<dbReference type="OrthoDB" id="9811777at2"/>
<dbReference type="Pfam" id="PF04754">
    <property type="entry name" value="Transposase_31"/>
    <property type="match status" value="1"/>
</dbReference>
<sequence>MSKIDTPTKKFMNDNNNAADIINFMLYDGKQIIDPDELVSVDPTMIFTNDKENRDSDDDTQRIRDVYKKLAMCKSDGERIYAMIGIENQTKVHYAMPVRCAVYDALSYLKQVEYTANNTRRSFFAKNDRLLPVITFVIHFSPDEWDGKTTLKELLKNTDPKLLPFISDYKMNLIDIAQLTENDFSKFHSETKQIFEFIKYSKNDDELQKILTTDDGFKTLSRDAAIVIKACTNLDLEIDKEEIDMCEAIKKIQDKAILKGREEGREEGFESGIIHGSRVEKYKTVERALKKNLDISIALSVAGLTEEEYEEMKNKYKDL</sequence>
<name>E9SAC8_RUMAL</name>
<dbReference type="InterPro" id="IPR006842">
    <property type="entry name" value="Transposase_31"/>
</dbReference>
<keyword evidence="3" id="KW-1185">Reference proteome</keyword>